<accession>A0A151GUN7</accession>
<keyword evidence="4" id="KW-1185">Reference proteome</keyword>
<evidence type="ECO:0000313" key="4">
    <source>
        <dbReference type="Proteomes" id="UP000076580"/>
    </source>
</evidence>
<protein>
    <submittedName>
        <fullName evidence="3">Uncharacterized protein</fullName>
    </submittedName>
</protein>
<dbReference type="RefSeq" id="XP_040660084.1">
    <property type="nucleotide sequence ID" value="XM_040799201.1"/>
</dbReference>
<feature type="region of interest" description="Disordered" evidence="1">
    <location>
        <begin position="1"/>
        <end position="20"/>
    </location>
</feature>
<feature type="transmembrane region" description="Helical" evidence="2">
    <location>
        <begin position="54"/>
        <end position="74"/>
    </location>
</feature>
<keyword evidence="2" id="KW-1133">Transmembrane helix</keyword>
<evidence type="ECO:0000256" key="1">
    <source>
        <dbReference type="SAM" id="MobiDB-lite"/>
    </source>
</evidence>
<name>A0A151GUN7_DRECN</name>
<proteinExistence type="predicted"/>
<keyword evidence="2" id="KW-0812">Transmembrane</keyword>
<comment type="caution">
    <text evidence="3">The sequence shown here is derived from an EMBL/GenBank/DDBJ whole genome shotgun (WGS) entry which is preliminary data.</text>
</comment>
<evidence type="ECO:0000256" key="2">
    <source>
        <dbReference type="SAM" id="Phobius"/>
    </source>
</evidence>
<reference evidence="3 4" key="1">
    <citation type="journal article" date="2016" name="Sci. Rep.">
        <title>Insights into Adaptations to a Near-Obligate Nematode Endoparasitic Lifestyle from the Finished Genome of Drechmeria coniospora.</title>
        <authorList>
            <person name="Zhang L."/>
            <person name="Zhou Z."/>
            <person name="Guo Q."/>
            <person name="Fokkens L."/>
            <person name="Miskei M."/>
            <person name="Pocsi I."/>
            <person name="Zhang W."/>
            <person name="Chen M."/>
            <person name="Wang L."/>
            <person name="Sun Y."/>
            <person name="Donzelli B.G."/>
            <person name="Gibson D.M."/>
            <person name="Nelson D.R."/>
            <person name="Luo J.G."/>
            <person name="Rep M."/>
            <person name="Liu H."/>
            <person name="Yang S."/>
            <person name="Wang J."/>
            <person name="Krasnoff S.B."/>
            <person name="Xu Y."/>
            <person name="Molnar I."/>
            <person name="Lin M."/>
        </authorList>
    </citation>
    <scope>NUCLEOTIDE SEQUENCE [LARGE SCALE GENOMIC DNA]</scope>
    <source>
        <strain evidence="3 4">ARSEF 6962</strain>
    </source>
</reference>
<dbReference type="EMBL" id="LAYC01000001">
    <property type="protein sequence ID" value="KYK60732.1"/>
    <property type="molecule type" value="Genomic_DNA"/>
</dbReference>
<keyword evidence="2" id="KW-0472">Membrane</keyword>
<sequence length="331" mass="38056">MAATKRFGRPKSSLPPAPFKAPPEALGQFIGGLSEEHVYITHIDAKPTSFKRSVFLVPVAMNLFLSLLLLWRLYSVMPWYWQLVIAAFGHPSEATFPASESTWHELGWEVGKRAMTMSIDFLLFTFVWPWPVQFVARRQSGNPVLWRRKVGFRDREVYVRRSREWCRPLLRDLFKDTNASAIFSAHVRQVTTPLLLEQKTGYLLMNRQWDLDWDAMVRAHSLVDKKAMALDAFNGAVLVHHRDHGWLCYDIRDELDAPGEGSDQIAAFRDALAAMGKSELFYRWVETVQFEATRPGGFGPEQQEAAATKIRTMFNAENIDFDSLWKETNKS</sequence>
<gene>
    <name evidence="3" type="ORF">DCS_01870</name>
</gene>
<dbReference type="Proteomes" id="UP000076580">
    <property type="component" value="Chromosome 01"/>
</dbReference>
<dbReference type="AlphaFoldDB" id="A0A151GUN7"/>
<dbReference type="STRING" id="98403.A0A151GUN7"/>
<dbReference type="InParanoid" id="A0A151GUN7"/>
<dbReference type="GeneID" id="63714513"/>
<organism evidence="3 4">
    <name type="scientific">Drechmeria coniospora</name>
    <name type="common">Nematophagous fungus</name>
    <name type="synonym">Meria coniospora</name>
    <dbReference type="NCBI Taxonomy" id="98403"/>
    <lineage>
        <taxon>Eukaryota</taxon>
        <taxon>Fungi</taxon>
        <taxon>Dikarya</taxon>
        <taxon>Ascomycota</taxon>
        <taxon>Pezizomycotina</taxon>
        <taxon>Sordariomycetes</taxon>
        <taxon>Hypocreomycetidae</taxon>
        <taxon>Hypocreales</taxon>
        <taxon>Ophiocordycipitaceae</taxon>
        <taxon>Drechmeria</taxon>
    </lineage>
</organism>
<evidence type="ECO:0000313" key="3">
    <source>
        <dbReference type="EMBL" id="KYK60732.1"/>
    </source>
</evidence>